<dbReference type="eggNOG" id="ENOG5032Z89">
    <property type="taxonomic scope" value="Bacteria"/>
</dbReference>
<feature type="chain" id="PRO_5002680613" description="DUF2680 domain-containing protein" evidence="1">
    <location>
        <begin position="29"/>
        <end position="203"/>
    </location>
</feature>
<feature type="signal peptide" evidence="1">
    <location>
        <begin position="1"/>
        <end position="28"/>
    </location>
</feature>
<dbReference type="Pfam" id="PF10925">
    <property type="entry name" value="DUF2680"/>
    <property type="match status" value="1"/>
</dbReference>
<gene>
    <name evidence="2" type="ordered locus">PTH_1937</name>
</gene>
<organism evidence="2 3">
    <name type="scientific">Pelotomaculum thermopropionicum (strain DSM 13744 / JCM 10971 / SI)</name>
    <dbReference type="NCBI Taxonomy" id="370438"/>
    <lineage>
        <taxon>Bacteria</taxon>
        <taxon>Bacillati</taxon>
        <taxon>Bacillota</taxon>
        <taxon>Clostridia</taxon>
        <taxon>Eubacteriales</taxon>
        <taxon>Desulfotomaculaceae</taxon>
        <taxon>Pelotomaculum</taxon>
    </lineage>
</organism>
<proteinExistence type="predicted"/>
<evidence type="ECO:0008006" key="4">
    <source>
        <dbReference type="Google" id="ProtNLM"/>
    </source>
</evidence>
<keyword evidence="1" id="KW-0732">Signal</keyword>
<protein>
    <recommendedName>
        <fullName evidence="4">DUF2680 domain-containing protein</fullName>
    </recommendedName>
</protein>
<reference evidence="3" key="1">
    <citation type="journal article" date="2008" name="Genome Res.">
        <title>The genome of Pelotomaculum thermopropionicum reveals niche-associated evolution in anaerobic microbiota.</title>
        <authorList>
            <person name="Kosaka T."/>
            <person name="Kato S."/>
            <person name="Shimoyama T."/>
            <person name="Ishii S."/>
            <person name="Abe T."/>
            <person name="Watanabe K."/>
        </authorList>
    </citation>
    <scope>NUCLEOTIDE SEQUENCE [LARGE SCALE GENOMIC DNA]</scope>
    <source>
        <strain evidence="3">DSM 13744 / JCM 10971 / SI</strain>
    </source>
</reference>
<dbReference type="AlphaFoldDB" id="A5D0W4"/>
<dbReference type="KEGG" id="pth:PTH_1937"/>
<keyword evidence="3" id="KW-1185">Reference proteome</keyword>
<accession>A5D0W4</accession>
<name>A5D0W4_PELTS</name>
<dbReference type="Gene3D" id="1.10.10.1530">
    <property type="match status" value="2"/>
</dbReference>
<dbReference type="STRING" id="370438.PTH_1937"/>
<evidence type="ECO:0000313" key="2">
    <source>
        <dbReference type="EMBL" id="BAF60118.1"/>
    </source>
</evidence>
<dbReference type="HOGENOM" id="CLU_100151_0_0_9"/>
<evidence type="ECO:0000313" key="3">
    <source>
        <dbReference type="Proteomes" id="UP000006556"/>
    </source>
</evidence>
<sequence length="203" mass="21995">MKSRKWRIGAILLAAVVFAGAVAGIALADPGQSQNAVFNDLYQSFVSKLAANLGLEQDKVTAALEATKKQMLDEAVQQGKITQEQADKIASGKGFGLGMFGPRHGKGDFTGKGFYGRGPNLEDAASILGMTVDQLKTELQSKKMSQIITEKGMTMDQFHQKMMELKKEAISSAVEEGKLTQEQADKIIEKMGQRFKNPQPAAE</sequence>
<dbReference type="EMBL" id="AP009389">
    <property type="protein sequence ID" value="BAF60118.1"/>
    <property type="molecule type" value="Genomic_DNA"/>
</dbReference>
<dbReference type="Proteomes" id="UP000006556">
    <property type="component" value="Chromosome"/>
</dbReference>
<dbReference type="InterPro" id="IPR024485">
    <property type="entry name" value="DUF2680"/>
</dbReference>
<evidence type="ECO:0000256" key="1">
    <source>
        <dbReference type="SAM" id="SignalP"/>
    </source>
</evidence>